<dbReference type="CDD" id="cd14978">
    <property type="entry name" value="7tmA_FMRFamide_R-like"/>
    <property type="match status" value="1"/>
</dbReference>
<feature type="transmembrane region" description="Helical" evidence="6">
    <location>
        <begin position="158"/>
        <end position="182"/>
    </location>
</feature>
<dbReference type="InterPro" id="IPR052954">
    <property type="entry name" value="GPCR-Ligand_Int"/>
</dbReference>
<dbReference type="SMART" id="SM01381">
    <property type="entry name" value="7TM_GPCR_Srsx"/>
    <property type="match status" value="1"/>
</dbReference>
<proteinExistence type="inferred from homology"/>
<dbReference type="Pfam" id="PF10324">
    <property type="entry name" value="7TM_GPCR_Srw"/>
    <property type="match status" value="1"/>
</dbReference>
<evidence type="ECO:0000256" key="4">
    <source>
        <dbReference type="ARBA" id="ARBA00022989"/>
    </source>
</evidence>
<dbReference type="InterPro" id="IPR000276">
    <property type="entry name" value="GPCR_Rhodpsn"/>
</dbReference>
<comment type="subcellular location">
    <subcellularLocation>
        <location evidence="1">Membrane</location>
    </subcellularLocation>
</comment>
<feature type="transmembrane region" description="Helical" evidence="6">
    <location>
        <begin position="68"/>
        <end position="94"/>
    </location>
</feature>
<protein>
    <recommendedName>
        <fullName evidence="7">G-protein coupled receptors family 1 profile domain-containing protein</fullName>
    </recommendedName>
</protein>
<feature type="transmembrane region" description="Helical" evidence="6">
    <location>
        <begin position="261"/>
        <end position="284"/>
    </location>
</feature>
<evidence type="ECO:0000256" key="1">
    <source>
        <dbReference type="ARBA" id="ARBA00004370"/>
    </source>
</evidence>
<evidence type="ECO:0000313" key="8">
    <source>
        <dbReference type="EMBL" id="CAG7711911.1"/>
    </source>
</evidence>
<dbReference type="GO" id="GO:0008528">
    <property type="term" value="F:G protein-coupled peptide receptor activity"/>
    <property type="evidence" value="ECO:0007669"/>
    <property type="project" value="InterPro"/>
</dbReference>
<evidence type="ECO:0000256" key="6">
    <source>
        <dbReference type="SAM" id="Phobius"/>
    </source>
</evidence>
<evidence type="ECO:0000313" key="9">
    <source>
        <dbReference type="Proteomes" id="UP000708208"/>
    </source>
</evidence>
<sequence length="416" mass="47835">MIPRRGSILDLKKLEIIKFGSEFCVSPDMIRHCLPRVRKLKQIELHWNSSLPSNSSTEWTPSFKLFKFLVQGVGITVVTIFGVMGNLTSAIVLFQPKMRISVTFLLMCLACCDTLFLLTNFLNFGLQALVFDYFIGEEEGKEFVALYIEPYWRPLNRIALTGSIYFTVAIAIDRYVAVWWPLQSRYLCTWSRARYVAAGVVLISLTYNGIGYLTFYRPEMQTELGKNNLNMSLPGSARTMNDSKEEAFSNKSITFEFALSWQYLIIMVIFPLTLLMVFNTLIYVKVQQANKKRKIMTIQEKNLQSFTLICVMVVSVFIACNSALVVAAFIMRVYNCIYEEWNPVLETIDRLLISINSSCNFIIYCAVGTRFRQQLRELLFRRGRFSLEPVVPIQSKTNQTTELSCLDKITESPKKI</sequence>
<keyword evidence="5 6" id="KW-0472">Membrane</keyword>
<dbReference type="SUPFAM" id="SSF81321">
    <property type="entry name" value="Family A G protein-coupled receptor-like"/>
    <property type="match status" value="1"/>
</dbReference>
<dbReference type="InterPro" id="IPR019427">
    <property type="entry name" value="7TM_GPCR_serpentine_rcpt_Srw"/>
</dbReference>
<comment type="caution">
    <text evidence="8">The sequence shown here is derived from an EMBL/GenBank/DDBJ whole genome shotgun (WGS) entry which is preliminary data.</text>
</comment>
<evidence type="ECO:0000259" key="7">
    <source>
        <dbReference type="PROSITE" id="PS50262"/>
    </source>
</evidence>
<reference evidence="8" key="1">
    <citation type="submission" date="2021-06" db="EMBL/GenBank/DDBJ databases">
        <authorList>
            <person name="Hodson N. C."/>
            <person name="Mongue J. A."/>
            <person name="Jaron S. K."/>
        </authorList>
    </citation>
    <scope>NUCLEOTIDE SEQUENCE</scope>
</reference>
<gene>
    <name evidence="8" type="ORF">AFUS01_LOCUS5123</name>
</gene>
<dbReference type="OrthoDB" id="10011262at2759"/>
<dbReference type="EMBL" id="CAJVCH010032479">
    <property type="protein sequence ID" value="CAG7711911.1"/>
    <property type="molecule type" value="Genomic_DNA"/>
</dbReference>
<dbReference type="PROSITE" id="PS50262">
    <property type="entry name" value="G_PROTEIN_RECEP_F1_2"/>
    <property type="match status" value="1"/>
</dbReference>
<comment type="similarity">
    <text evidence="2">Belongs to the G-protein coupled receptor 1 family.</text>
</comment>
<name>A0A8J2JWS0_9HEXA</name>
<feature type="transmembrane region" description="Helical" evidence="6">
    <location>
        <begin position="101"/>
        <end position="122"/>
    </location>
</feature>
<dbReference type="Proteomes" id="UP000708208">
    <property type="component" value="Unassembled WGS sequence"/>
</dbReference>
<keyword evidence="9" id="KW-1185">Reference proteome</keyword>
<accession>A0A8J2JWS0</accession>
<feature type="domain" description="G-protein coupled receptors family 1 profile" evidence="7">
    <location>
        <begin position="85"/>
        <end position="364"/>
    </location>
</feature>
<keyword evidence="3 6" id="KW-0812">Transmembrane</keyword>
<organism evidence="8 9">
    <name type="scientific">Allacma fusca</name>
    <dbReference type="NCBI Taxonomy" id="39272"/>
    <lineage>
        <taxon>Eukaryota</taxon>
        <taxon>Metazoa</taxon>
        <taxon>Ecdysozoa</taxon>
        <taxon>Arthropoda</taxon>
        <taxon>Hexapoda</taxon>
        <taxon>Collembola</taxon>
        <taxon>Symphypleona</taxon>
        <taxon>Sminthuridae</taxon>
        <taxon>Allacma</taxon>
    </lineage>
</organism>
<evidence type="ECO:0000256" key="2">
    <source>
        <dbReference type="ARBA" id="ARBA00010663"/>
    </source>
</evidence>
<dbReference type="AlphaFoldDB" id="A0A8J2JWS0"/>
<dbReference type="InterPro" id="IPR017452">
    <property type="entry name" value="GPCR_Rhodpsn_7TM"/>
</dbReference>
<dbReference type="PANTHER" id="PTHR46641:SF2">
    <property type="entry name" value="FMRFAMIDE RECEPTOR"/>
    <property type="match status" value="1"/>
</dbReference>
<feature type="transmembrane region" description="Helical" evidence="6">
    <location>
        <begin position="194"/>
        <end position="215"/>
    </location>
</feature>
<dbReference type="GO" id="GO:0016020">
    <property type="term" value="C:membrane"/>
    <property type="evidence" value="ECO:0007669"/>
    <property type="project" value="UniProtKB-SubCell"/>
</dbReference>
<dbReference type="PANTHER" id="PTHR46641">
    <property type="entry name" value="FMRFAMIDE RECEPTOR-RELATED"/>
    <property type="match status" value="1"/>
</dbReference>
<evidence type="ECO:0000256" key="5">
    <source>
        <dbReference type="ARBA" id="ARBA00023136"/>
    </source>
</evidence>
<feature type="transmembrane region" description="Helical" evidence="6">
    <location>
        <begin position="305"/>
        <end position="331"/>
    </location>
</feature>
<evidence type="ECO:0000256" key="3">
    <source>
        <dbReference type="ARBA" id="ARBA00022692"/>
    </source>
</evidence>
<keyword evidence="4 6" id="KW-1133">Transmembrane helix</keyword>